<dbReference type="GO" id="GO:0005096">
    <property type="term" value="F:GTPase activator activity"/>
    <property type="evidence" value="ECO:0007669"/>
    <property type="project" value="UniProtKB-KW"/>
</dbReference>
<dbReference type="InterPro" id="IPR027038">
    <property type="entry name" value="RanGap"/>
</dbReference>
<dbReference type="SUPFAM" id="SSF52047">
    <property type="entry name" value="RNI-like"/>
    <property type="match status" value="1"/>
</dbReference>
<feature type="compositionally biased region" description="Polar residues" evidence="4">
    <location>
        <begin position="88"/>
        <end position="120"/>
    </location>
</feature>
<dbReference type="OrthoDB" id="120976at2759"/>
<dbReference type="SMART" id="SM00368">
    <property type="entry name" value="LRR_RI"/>
    <property type="match status" value="8"/>
</dbReference>
<feature type="region of interest" description="Disordered" evidence="4">
    <location>
        <begin position="85"/>
        <end position="121"/>
    </location>
</feature>
<dbReference type="AlphaFoldDB" id="A0A8H7R4G9"/>
<dbReference type="Proteomes" id="UP000603453">
    <property type="component" value="Unassembled WGS sequence"/>
</dbReference>
<organism evidence="5 6">
    <name type="scientific">Mucor saturninus</name>
    <dbReference type="NCBI Taxonomy" id="64648"/>
    <lineage>
        <taxon>Eukaryota</taxon>
        <taxon>Fungi</taxon>
        <taxon>Fungi incertae sedis</taxon>
        <taxon>Mucoromycota</taxon>
        <taxon>Mucoromycotina</taxon>
        <taxon>Mucoromycetes</taxon>
        <taxon>Mucorales</taxon>
        <taxon>Mucorineae</taxon>
        <taxon>Mucoraceae</taxon>
        <taxon>Mucor</taxon>
    </lineage>
</organism>
<evidence type="ECO:0000313" key="6">
    <source>
        <dbReference type="Proteomes" id="UP000603453"/>
    </source>
</evidence>
<feature type="compositionally biased region" description="Basic and acidic residues" evidence="4">
    <location>
        <begin position="728"/>
        <end position="737"/>
    </location>
</feature>
<name>A0A8H7R4G9_9FUNG</name>
<keyword evidence="2" id="KW-0433">Leucine-rich repeat</keyword>
<keyword evidence="1" id="KW-0343">GTPase activation</keyword>
<protein>
    <submittedName>
        <fullName evidence="5">Uncharacterized protein</fullName>
    </submittedName>
</protein>
<dbReference type="PANTHER" id="PTHR24113:SF12">
    <property type="entry name" value="RAN GTPASE-ACTIVATING PROTEIN 1"/>
    <property type="match status" value="1"/>
</dbReference>
<dbReference type="PANTHER" id="PTHR24113">
    <property type="entry name" value="RAN GTPASE-ACTIVATING PROTEIN 1"/>
    <property type="match status" value="1"/>
</dbReference>
<dbReference type="GO" id="GO:0005634">
    <property type="term" value="C:nucleus"/>
    <property type="evidence" value="ECO:0007669"/>
    <property type="project" value="TreeGrafter"/>
</dbReference>
<dbReference type="GO" id="GO:0048471">
    <property type="term" value="C:perinuclear region of cytoplasm"/>
    <property type="evidence" value="ECO:0007669"/>
    <property type="project" value="TreeGrafter"/>
</dbReference>
<dbReference type="GO" id="GO:0031267">
    <property type="term" value="F:small GTPase binding"/>
    <property type="evidence" value="ECO:0007669"/>
    <property type="project" value="TreeGrafter"/>
</dbReference>
<reference evidence="5" key="1">
    <citation type="submission" date="2020-12" db="EMBL/GenBank/DDBJ databases">
        <title>Metabolic potential, ecology and presence of endohyphal bacteria is reflected in genomic diversity of Mucoromycotina.</title>
        <authorList>
            <person name="Muszewska A."/>
            <person name="Okrasinska A."/>
            <person name="Steczkiewicz K."/>
            <person name="Drgas O."/>
            <person name="Orlowska M."/>
            <person name="Perlinska-Lenart U."/>
            <person name="Aleksandrzak-Piekarczyk T."/>
            <person name="Szatraj K."/>
            <person name="Zielenkiewicz U."/>
            <person name="Pilsyk S."/>
            <person name="Malc E."/>
            <person name="Mieczkowski P."/>
            <person name="Kruszewska J.S."/>
            <person name="Biernat P."/>
            <person name="Pawlowska J."/>
        </authorList>
    </citation>
    <scope>NUCLEOTIDE SEQUENCE</scope>
    <source>
        <strain evidence="5">WA0000017839</strain>
    </source>
</reference>
<feature type="compositionally biased region" description="Polar residues" evidence="4">
    <location>
        <begin position="33"/>
        <end position="44"/>
    </location>
</feature>
<accession>A0A8H7R4G9</accession>
<dbReference type="GO" id="GO:0005829">
    <property type="term" value="C:cytosol"/>
    <property type="evidence" value="ECO:0007669"/>
    <property type="project" value="TreeGrafter"/>
</dbReference>
<dbReference type="GO" id="GO:0006913">
    <property type="term" value="P:nucleocytoplasmic transport"/>
    <property type="evidence" value="ECO:0007669"/>
    <property type="project" value="TreeGrafter"/>
</dbReference>
<evidence type="ECO:0000256" key="2">
    <source>
        <dbReference type="ARBA" id="ARBA00022614"/>
    </source>
</evidence>
<feature type="region of interest" description="Disordered" evidence="4">
    <location>
        <begin position="707"/>
        <end position="737"/>
    </location>
</feature>
<keyword evidence="3" id="KW-0677">Repeat</keyword>
<dbReference type="Gene3D" id="3.80.10.10">
    <property type="entry name" value="Ribonuclease Inhibitor"/>
    <property type="match status" value="3"/>
</dbReference>
<feature type="compositionally biased region" description="Polar residues" evidence="4">
    <location>
        <begin position="1"/>
        <end position="11"/>
    </location>
</feature>
<dbReference type="EMBL" id="JAEPRD010000052">
    <property type="protein sequence ID" value="KAG2203415.1"/>
    <property type="molecule type" value="Genomic_DNA"/>
</dbReference>
<gene>
    <name evidence="5" type="ORF">INT47_010113</name>
</gene>
<comment type="caution">
    <text evidence="5">The sequence shown here is derived from an EMBL/GenBank/DDBJ whole genome shotgun (WGS) entry which is preliminary data.</text>
</comment>
<dbReference type="InterPro" id="IPR032675">
    <property type="entry name" value="LRR_dom_sf"/>
</dbReference>
<feature type="compositionally biased region" description="Acidic residues" evidence="4">
    <location>
        <begin position="715"/>
        <end position="727"/>
    </location>
</feature>
<evidence type="ECO:0000256" key="1">
    <source>
        <dbReference type="ARBA" id="ARBA00022468"/>
    </source>
</evidence>
<feature type="region of interest" description="Disordered" evidence="4">
    <location>
        <begin position="1"/>
        <end position="53"/>
    </location>
</feature>
<sequence>MSQNNNTNTVPNKAEAKADQAIGSAKETFGNAAGNSELESQGAKQNAHGHGKEEAHDIAGIFNKISHEVEDSNSNNSWFSKLEPKANANANSPTSPRINNLFNGLRKQPQSESEQPNVNSELDAKELRRVRFPVASITKEYLFMKEDPITERKSPTAIEPINIQTLAQLLSLYELVCRNKQVQTIDLLVSTLINQQQTSFLTRIDLTNQHIDRYNIEPLADIMSVEFGLQELVLNNCGLEDDAIKVLMHSLLNNDKITQLNLANNPKITAVGFKYIAVYIKGSSQLAKLDLSFTQPDKKGIQYITSATAKTENNLLPSLTTLILNGCSLRNQQIETLASGIRKSSIRQLYLRGNRFVNGGALSIGVMLRDYDDSLHSLEGLYLDNNDLSQGIQYIAQALRRNQSLSTLSMCDCKIDTKGCVLIGEALRYNQHLQILDIGYNPLCSPNLDGINLIRKGLNINRSLLDFRMPDTGLTTEACIALAECIPENNALVRLDLSRNPRIELAGLMAIYASIKMNHTITYVDINIPTDDTEMVMIYNGILATCDINRQSSKQDTQQTSNPPVTTAQTTARLTLQERLAAVTKGKAYKNVPASSSEPSLSYTRTETKQQQANIDDSILIRNAFDCVGTLEDALSDNDRNIPSGNILDSCKKVQADISARIPLVSDPTNLEIMLAINDRLTTAMQGFNTTADKILDIDTTNRVEEENLSASFEIGDDDDDDDDEAEEREKKLKELRSEIEAEESAAFLKAKQSELVIEE</sequence>
<evidence type="ECO:0000256" key="3">
    <source>
        <dbReference type="ARBA" id="ARBA00022737"/>
    </source>
</evidence>
<proteinExistence type="predicted"/>
<evidence type="ECO:0000313" key="5">
    <source>
        <dbReference type="EMBL" id="KAG2203415.1"/>
    </source>
</evidence>
<keyword evidence="6" id="KW-1185">Reference proteome</keyword>
<evidence type="ECO:0000256" key="4">
    <source>
        <dbReference type="SAM" id="MobiDB-lite"/>
    </source>
</evidence>